<sequence>MIAPAFMISSSSIAKPFGLNIFFKPRLHKLKHDDPTRNGDVSSEAGFGES</sequence>
<dbReference type="EMBL" id="JACIDV010000007">
    <property type="protein sequence ID" value="MBB3946659.1"/>
    <property type="molecule type" value="Genomic_DNA"/>
</dbReference>
<feature type="region of interest" description="Disordered" evidence="1">
    <location>
        <begin position="30"/>
        <end position="50"/>
    </location>
</feature>
<evidence type="ECO:0000256" key="1">
    <source>
        <dbReference type="SAM" id="MobiDB-lite"/>
    </source>
</evidence>
<reference evidence="2 3" key="1">
    <citation type="submission" date="2020-08" db="EMBL/GenBank/DDBJ databases">
        <title>Genomic Encyclopedia of Type Strains, Phase IV (KMG-IV): sequencing the most valuable type-strain genomes for metagenomic binning, comparative biology and taxonomic classification.</title>
        <authorList>
            <person name="Goeker M."/>
        </authorList>
    </citation>
    <scope>NUCLEOTIDE SEQUENCE [LARGE SCALE GENOMIC DNA]</scope>
    <source>
        <strain evidence="2 3">DSM 26438</strain>
    </source>
</reference>
<protein>
    <submittedName>
        <fullName evidence="2">Uncharacterized protein</fullName>
    </submittedName>
</protein>
<organism evidence="2 3">
    <name type="scientific">Rhizobium skierniewicense</name>
    <dbReference type="NCBI Taxonomy" id="984260"/>
    <lineage>
        <taxon>Bacteria</taxon>
        <taxon>Pseudomonadati</taxon>
        <taxon>Pseudomonadota</taxon>
        <taxon>Alphaproteobacteria</taxon>
        <taxon>Hyphomicrobiales</taxon>
        <taxon>Rhizobiaceae</taxon>
        <taxon>Rhizobium/Agrobacterium group</taxon>
        <taxon>Rhizobium</taxon>
    </lineage>
</organism>
<evidence type="ECO:0000313" key="3">
    <source>
        <dbReference type="Proteomes" id="UP000565286"/>
    </source>
</evidence>
<proteinExistence type="predicted"/>
<comment type="caution">
    <text evidence="2">The sequence shown here is derived from an EMBL/GenBank/DDBJ whole genome shotgun (WGS) entry which is preliminary data.</text>
</comment>
<dbReference type="Proteomes" id="UP000565286">
    <property type="component" value="Unassembled WGS sequence"/>
</dbReference>
<keyword evidence="3" id="KW-1185">Reference proteome</keyword>
<accession>A0A7W6C912</accession>
<name>A0A7W6C912_9HYPH</name>
<dbReference type="AlphaFoldDB" id="A0A7W6C912"/>
<gene>
    <name evidence="2" type="ORF">GGQ73_002613</name>
</gene>
<evidence type="ECO:0000313" key="2">
    <source>
        <dbReference type="EMBL" id="MBB3946659.1"/>
    </source>
</evidence>